<name>A0A0C5VNH7_9GAMM</name>
<dbReference type="HOGENOM" id="CLU_144114_0_0_6"/>
<sequence>MLDIHITEFYNDTGRIFNRLYSQFPRQIILWVDEISGPDQPDEYGMHSDRYMATYATILWLQQEGLIRFDDIDKHDAFNHCCLTLEGFRLLSGIAELAQENERPIDLIRLALKSQSSNQMEVVVAYILASHRKAT</sequence>
<evidence type="ECO:0000313" key="1">
    <source>
        <dbReference type="EMBL" id="AJQ94948.1"/>
    </source>
</evidence>
<evidence type="ECO:0000313" key="2">
    <source>
        <dbReference type="Proteomes" id="UP000032266"/>
    </source>
</evidence>
<dbReference type="AlphaFoldDB" id="A0A0C5VNH7"/>
<accession>A0A0C5VNH7</accession>
<organism evidence="1 2">
    <name type="scientific">Gynuella sunshinyii YC6258</name>
    <dbReference type="NCBI Taxonomy" id="1445510"/>
    <lineage>
        <taxon>Bacteria</taxon>
        <taxon>Pseudomonadati</taxon>
        <taxon>Pseudomonadota</taxon>
        <taxon>Gammaproteobacteria</taxon>
        <taxon>Oceanospirillales</taxon>
        <taxon>Saccharospirillaceae</taxon>
        <taxon>Gynuella</taxon>
    </lineage>
</organism>
<gene>
    <name evidence="1" type="ORF">YC6258_02910</name>
</gene>
<proteinExistence type="predicted"/>
<dbReference type="EMBL" id="CP007142">
    <property type="protein sequence ID" value="AJQ94948.1"/>
    <property type="molecule type" value="Genomic_DNA"/>
</dbReference>
<dbReference type="RefSeq" id="WP_052830260.1">
    <property type="nucleotide sequence ID" value="NZ_CP007142.1"/>
</dbReference>
<dbReference type="OrthoDB" id="6958576at2"/>
<dbReference type="STRING" id="1445510.YC6258_02910"/>
<dbReference type="Proteomes" id="UP000032266">
    <property type="component" value="Chromosome"/>
</dbReference>
<keyword evidence="2" id="KW-1185">Reference proteome</keyword>
<dbReference type="KEGG" id="gsn:YC6258_02910"/>
<protein>
    <submittedName>
        <fullName evidence="1">Uncharacterized protein</fullName>
    </submittedName>
</protein>
<reference evidence="1 2" key="1">
    <citation type="submission" date="2014-01" db="EMBL/GenBank/DDBJ databases">
        <title>Full genme sequencing of cellulolytic bacterium Gynuella sunshinyii YC6258T gen. nov., sp. nov.</title>
        <authorList>
            <person name="Khan H."/>
            <person name="Chung E.J."/>
            <person name="Chung Y.R."/>
        </authorList>
    </citation>
    <scope>NUCLEOTIDE SEQUENCE [LARGE SCALE GENOMIC DNA]</scope>
    <source>
        <strain evidence="1 2">YC6258</strain>
    </source>
</reference>